<dbReference type="Pfam" id="PF01063">
    <property type="entry name" value="Aminotran_4"/>
    <property type="match status" value="1"/>
</dbReference>
<dbReference type="InterPro" id="IPR001544">
    <property type="entry name" value="Aminotrans_IV"/>
</dbReference>
<evidence type="ECO:0000256" key="1">
    <source>
        <dbReference type="ARBA" id="ARBA00001933"/>
    </source>
</evidence>
<dbReference type="InterPro" id="IPR043132">
    <property type="entry name" value="BCAT-like_C"/>
</dbReference>
<dbReference type="FunFam" id="3.20.10.10:FF:000002">
    <property type="entry name" value="D-alanine aminotransferase"/>
    <property type="match status" value="1"/>
</dbReference>
<protein>
    <recommendedName>
        <fullName evidence="11 12">Aminodeoxychorismate lyase</fullName>
        <ecNumber evidence="8 12">4.1.3.38</ecNumber>
    </recommendedName>
</protein>
<dbReference type="GO" id="GO:0005829">
    <property type="term" value="C:cytosol"/>
    <property type="evidence" value="ECO:0007669"/>
    <property type="project" value="TreeGrafter"/>
</dbReference>
<evidence type="ECO:0000256" key="12">
    <source>
        <dbReference type="NCBIfam" id="TIGR03461"/>
    </source>
</evidence>
<dbReference type="GO" id="GO:0046656">
    <property type="term" value="P:folic acid biosynthetic process"/>
    <property type="evidence" value="ECO:0007669"/>
    <property type="project" value="UniProtKB-KW"/>
</dbReference>
<evidence type="ECO:0000313" key="13">
    <source>
        <dbReference type="EMBL" id="RZU37132.1"/>
    </source>
</evidence>
<keyword evidence="5" id="KW-0289">Folate biosynthesis</keyword>
<comment type="cofactor">
    <cofactor evidence="1">
        <name>pyridoxal 5'-phosphate</name>
        <dbReference type="ChEBI" id="CHEBI:597326"/>
    </cofactor>
</comment>
<evidence type="ECO:0000256" key="5">
    <source>
        <dbReference type="ARBA" id="ARBA00022909"/>
    </source>
</evidence>
<dbReference type="Proteomes" id="UP000292423">
    <property type="component" value="Unassembled WGS sequence"/>
</dbReference>
<comment type="function">
    <text evidence="10">Involved in the biosynthesis of p-aminobenzoate (PABA), a precursor of tetrahydrofolate. Converts 4-amino-4-deoxychorismate into 4-aminobenzoate (PABA) and pyruvate.</text>
</comment>
<evidence type="ECO:0000256" key="10">
    <source>
        <dbReference type="ARBA" id="ARBA00054027"/>
    </source>
</evidence>
<dbReference type="InterPro" id="IPR050571">
    <property type="entry name" value="Class-IV_PLP-Dep_Aminotrnsfr"/>
</dbReference>
<evidence type="ECO:0000256" key="7">
    <source>
        <dbReference type="ARBA" id="ARBA00035633"/>
    </source>
</evidence>
<dbReference type="PANTHER" id="PTHR42743:SF2">
    <property type="entry name" value="AMINODEOXYCHORISMATE LYASE"/>
    <property type="match status" value="1"/>
</dbReference>
<reference evidence="13 14" key="1">
    <citation type="submission" date="2019-02" db="EMBL/GenBank/DDBJ databases">
        <title>Genomic Encyclopedia of Type Strains, Phase IV (KMG-IV): sequencing the most valuable type-strain genomes for metagenomic binning, comparative biology and taxonomic classification.</title>
        <authorList>
            <person name="Goeker M."/>
        </authorList>
    </citation>
    <scope>NUCLEOTIDE SEQUENCE [LARGE SCALE GENOMIC DNA]</scope>
    <source>
        <strain evidence="13 14">DSM 105135</strain>
    </source>
</reference>
<evidence type="ECO:0000256" key="2">
    <source>
        <dbReference type="ARBA" id="ARBA00009320"/>
    </source>
</evidence>
<dbReference type="EMBL" id="SHKX01000015">
    <property type="protein sequence ID" value="RZU37132.1"/>
    <property type="molecule type" value="Genomic_DNA"/>
</dbReference>
<evidence type="ECO:0000256" key="11">
    <source>
        <dbReference type="ARBA" id="ARBA00069174"/>
    </source>
</evidence>
<comment type="caution">
    <text evidence="13">The sequence shown here is derived from an EMBL/GenBank/DDBJ whole genome shotgun (WGS) entry which is preliminary data.</text>
</comment>
<dbReference type="RefSeq" id="WP_165391508.1">
    <property type="nucleotide sequence ID" value="NZ_SHKX01000015.1"/>
</dbReference>
<comment type="pathway">
    <text evidence="7">Cofactor biosynthesis; tetrahydrofolate biosynthesis; 4-aminobenzoate from chorismate: step 2/2.</text>
</comment>
<dbReference type="InterPro" id="IPR017824">
    <property type="entry name" value="Aminodeoxychorismate_lyase_IV"/>
</dbReference>
<keyword evidence="6 13" id="KW-0456">Lyase</keyword>
<dbReference type="GO" id="GO:0008696">
    <property type="term" value="F:4-amino-4-deoxychorismate lyase activity"/>
    <property type="evidence" value="ECO:0007669"/>
    <property type="project" value="UniProtKB-UniRule"/>
</dbReference>
<dbReference type="NCBIfam" id="TIGR03461">
    <property type="entry name" value="pabC_Proteo"/>
    <property type="match status" value="1"/>
</dbReference>
<dbReference type="AlphaFoldDB" id="A0A4Q7YHV6"/>
<evidence type="ECO:0000256" key="4">
    <source>
        <dbReference type="ARBA" id="ARBA00022898"/>
    </source>
</evidence>
<evidence type="ECO:0000256" key="8">
    <source>
        <dbReference type="ARBA" id="ARBA00035676"/>
    </source>
</evidence>
<dbReference type="Gene3D" id="3.20.10.10">
    <property type="entry name" value="D-amino Acid Aminotransferase, subunit A, domain 2"/>
    <property type="match status" value="1"/>
</dbReference>
<evidence type="ECO:0000256" key="9">
    <source>
        <dbReference type="ARBA" id="ARBA00049529"/>
    </source>
</evidence>
<dbReference type="InterPro" id="IPR036038">
    <property type="entry name" value="Aminotransferase-like"/>
</dbReference>
<evidence type="ECO:0000256" key="6">
    <source>
        <dbReference type="ARBA" id="ARBA00023239"/>
    </source>
</evidence>
<name>A0A4Q7YHV6_9GAMM</name>
<evidence type="ECO:0000256" key="3">
    <source>
        <dbReference type="ARBA" id="ARBA00011738"/>
    </source>
</evidence>
<dbReference type="InterPro" id="IPR043131">
    <property type="entry name" value="BCAT-like_N"/>
</dbReference>
<gene>
    <name evidence="13" type="ORF">EV700_3001</name>
</gene>
<dbReference type="GO" id="GO:0030170">
    <property type="term" value="F:pyridoxal phosphate binding"/>
    <property type="evidence" value="ECO:0007669"/>
    <property type="project" value="InterPro"/>
</dbReference>
<organism evidence="13 14">
    <name type="scientific">Fluviicoccus keumensis</name>
    <dbReference type="NCBI Taxonomy" id="1435465"/>
    <lineage>
        <taxon>Bacteria</taxon>
        <taxon>Pseudomonadati</taxon>
        <taxon>Pseudomonadota</taxon>
        <taxon>Gammaproteobacteria</taxon>
        <taxon>Moraxellales</taxon>
        <taxon>Moraxellaceae</taxon>
        <taxon>Fluviicoccus</taxon>
    </lineage>
</organism>
<dbReference type="Gene3D" id="3.30.470.10">
    <property type="match status" value="1"/>
</dbReference>
<comment type="similarity">
    <text evidence="2">Belongs to the class-IV pyridoxal-phosphate-dependent aminotransferase family.</text>
</comment>
<dbReference type="EC" id="4.1.3.38" evidence="8 12"/>
<dbReference type="GO" id="GO:0008153">
    <property type="term" value="P:4-aminobenzoate biosynthetic process"/>
    <property type="evidence" value="ECO:0007669"/>
    <property type="project" value="UniProtKB-UniRule"/>
</dbReference>
<dbReference type="SUPFAM" id="SSF56752">
    <property type="entry name" value="D-aminoacid aminotransferase-like PLP-dependent enzymes"/>
    <property type="match status" value="1"/>
</dbReference>
<proteinExistence type="inferred from homology"/>
<evidence type="ECO:0000313" key="14">
    <source>
        <dbReference type="Proteomes" id="UP000292423"/>
    </source>
</evidence>
<comment type="subunit">
    <text evidence="3">Homodimer.</text>
</comment>
<keyword evidence="4" id="KW-0663">Pyridoxal phosphate</keyword>
<accession>A0A4Q7YHV6</accession>
<comment type="catalytic activity">
    <reaction evidence="9">
        <text>4-amino-4-deoxychorismate = 4-aminobenzoate + pyruvate + H(+)</text>
        <dbReference type="Rhea" id="RHEA:16201"/>
        <dbReference type="ChEBI" id="CHEBI:15361"/>
        <dbReference type="ChEBI" id="CHEBI:15378"/>
        <dbReference type="ChEBI" id="CHEBI:17836"/>
        <dbReference type="ChEBI" id="CHEBI:58406"/>
        <dbReference type="EC" id="4.1.3.38"/>
    </reaction>
</comment>
<dbReference type="PANTHER" id="PTHR42743">
    <property type="entry name" value="AMINO-ACID AMINOTRANSFERASE"/>
    <property type="match status" value="1"/>
</dbReference>
<sequence length="274" mass="30120">MLIAAWLNGSPVAGMPVDDRGFAYGDGHFTTLPVRGGEPVLLDYHWRRLLLSSQSLNIPVAGMDRWRQDFARFVAAHPDGIAKIIITRGAGGRGYLPDVQQLPNCYFLLWTEVPHSSGNQAGIESGILQGRLGLNPLTAGHKHLNRLEQVLLRQELALTPWPEAVVCDLEGRVIEGVFSNLFAVQAGRLLTPALSAAGVRGVMRSFLMDSAGDLQHTVLETGLQTDDLDQADELFFCNSVFGIWPVIRFNGRIMPPNPVTQRLQQHLKNARITA</sequence>
<keyword evidence="14" id="KW-1185">Reference proteome</keyword>